<name>A0A438F0S4_VITVI</name>
<reference evidence="3 4" key="1">
    <citation type="journal article" date="2018" name="PLoS Genet.">
        <title>Population sequencing reveals clonal diversity and ancestral inbreeding in the grapevine cultivar Chardonnay.</title>
        <authorList>
            <person name="Roach M.J."/>
            <person name="Johnson D.L."/>
            <person name="Bohlmann J."/>
            <person name="van Vuuren H.J."/>
            <person name="Jones S.J."/>
            <person name="Pretorius I.S."/>
            <person name="Schmidt S.A."/>
            <person name="Borneman A.R."/>
        </authorList>
    </citation>
    <scope>NUCLEOTIDE SEQUENCE [LARGE SCALE GENOMIC DNA]</scope>
    <source>
        <strain evidence="4">cv. Chardonnay</strain>
        <tissue evidence="3">Leaf</tissue>
    </source>
</reference>
<organism evidence="3 4">
    <name type="scientific">Vitis vinifera</name>
    <name type="common">Grape</name>
    <dbReference type="NCBI Taxonomy" id="29760"/>
    <lineage>
        <taxon>Eukaryota</taxon>
        <taxon>Viridiplantae</taxon>
        <taxon>Streptophyta</taxon>
        <taxon>Embryophyta</taxon>
        <taxon>Tracheophyta</taxon>
        <taxon>Spermatophyta</taxon>
        <taxon>Magnoliopsida</taxon>
        <taxon>eudicotyledons</taxon>
        <taxon>Gunneridae</taxon>
        <taxon>Pentapetalae</taxon>
        <taxon>rosids</taxon>
        <taxon>Vitales</taxon>
        <taxon>Vitaceae</taxon>
        <taxon>Viteae</taxon>
        <taxon>Vitis</taxon>
    </lineage>
</organism>
<evidence type="ECO:0000313" key="3">
    <source>
        <dbReference type="EMBL" id="RVW53242.1"/>
    </source>
</evidence>
<dbReference type="InterPro" id="IPR032675">
    <property type="entry name" value="LRR_dom_sf"/>
</dbReference>
<sequence>MLRCMPKAILVDGVNLQVTFPNLEFLNLSLELKEIQDLHCLNNLKKLTVKKCYRLQRVFDLNGLDHGEDENVEMLSQLEEVSLIDLPELKSICNNSHPQVLCFQNLKSLQVKQCNNVRYLFSSSMVLGLVQLQVLCIEHCPAMEEIFTVEGRDTDNWPRQVSCFQNLKFLQVKQCDSLLHLFPYFVALGLEQLQDLCIEHCSKMKKIIMDDEDVDHRPQQVSSLQNLKFVRVMQCNSLMYLFPPSMALGLVQLQDLHIEYCPKMKEIVIAEDRDFDDQPPLVSCFQNLKSVQVKQCDNLMYLFSSSFALALVQLQNLCIEHCSTMKEIVREDRDMNNRHPQVSCFKNLKFVQVKQCDSLMHVFSSSFALALVQLQDLRIERCYAMKEIVKEDRDTDNRHPLVSCFGNLKFIQVKQCDNLMYLFSSSFALAFVQLQDLCIEHCYPMKEIVAAEKGVTDKIIFPKITRVSLLKLPKLTSFYLSRTLEKIHVGGSNKVPGVLFNEKVSMSFINMMGWTLQVSFPNLKVLYVSGLDNVKKIWHNQLLANSFSKLKEMTVENCNELQNISTSNVFNWLPSLESLRIASCGKLQEVFDLDMTNVQEDVTDNRLSQLVLDDLQNLKHICDKVLGKKLCLQNLKFLEVSKCGSMKKLFSPYTELEGVREIIRQEEGAEEVIDKIDFPELTSLSLKSLPSLTSFYPGSHTFRRVGPGDHDILITVLFNEKVAFSSLSSLHISGLDDINDIWNNKRTANSFSRLEKVKVEDCNKLQNGLPLFVLKWLSSLQFLRIANCGKLKEVFDLEGANILDDATETQLNKLELHDLPQLQYIWNRDPYGILTFQNLDLVEVLCCQVLKGQFPSCLTRDLSQLEKQLIRSRWKKDLEEKDKGEDFVFPEVTYDKLLDLRKIKGKEVLKVHDYVSEISEDMPGSSG</sequence>
<comment type="caution">
    <text evidence="3">The sequence shown here is derived from an EMBL/GenBank/DDBJ whole genome shotgun (WGS) entry which is preliminary data.</text>
</comment>
<dbReference type="PANTHER" id="PTHR33463">
    <property type="entry name" value="NB-ARC DOMAIN-CONTAINING PROTEIN-RELATED"/>
    <property type="match status" value="1"/>
</dbReference>
<feature type="domain" description="Disease resistance protein At4g27190-like leucine-rich repeats" evidence="2">
    <location>
        <begin position="33"/>
        <end position="140"/>
    </location>
</feature>
<feature type="domain" description="Disease resistance protein At4g27190-like leucine-rich repeats" evidence="2">
    <location>
        <begin position="729"/>
        <end position="870"/>
    </location>
</feature>
<dbReference type="SUPFAM" id="SSF52058">
    <property type="entry name" value="L domain-like"/>
    <property type="match status" value="1"/>
</dbReference>
<keyword evidence="1" id="KW-0611">Plant defense</keyword>
<evidence type="ECO:0000259" key="2">
    <source>
        <dbReference type="Pfam" id="PF23247"/>
    </source>
</evidence>
<evidence type="ECO:0000313" key="4">
    <source>
        <dbReference type="Proteomes" id="UP000288805"/>
    </source>
</evidence>
<dbReference type="AlphaFoldDB" id="A0A438F0S4"/>
<dbReference type="Proteomes" id="UP000288805">
    <property type="component" value="Unassembled WGS sequence"/>
</dbReference>
<dbReference type="InterPro" id="IPR050905">
    <property type="entry name" value="Plant_NBS-LRR"/>
</dbReference>
<accession>A0A438F0S4</accession>
<dbReference type="Pfam" id="PF23247">
    <property type="entry name" value="LRR_RPS2"/>
    <property type="match status" value="8"/>
</dbReference>
<feature type="domain" description="Disease resistance protein At4g27190-like leucine-rich repeats" evidence="2">
    <location>
        <begin position="277"/>
        <end position="322"/>
    </location>
</feature>
<dbReference type="Gene3D" id="3.80.10.10">
    <property type="entry name" value="Ribonuclease Inhibitor"/>
    <property type="match status" value="5"/>
</dbReference>
<evidence type="ECO:0000256" key="1">
    <source>
        <dbReference type="ARBA" id="ARBA00022821"/>
    </source>
</evidence>
<gene>
    <name evidence="3" type="ORF">CK203_091621</name>
</gene>
<proteinExistence type="predicted"/>
<dbReference type="SUPFAM" id="SSF52047">
    <property type="entry name" value="RNI-like"/>
    <property type="match status" value="1"/>
</dbReference>
<feature type="domain" description="Disease resistance protein At4g27190-like leucine-rich repeats" evidence="2">
    <location>
        <begin position="401"/>
        <end position="476"/>
    </location>
</feature>
<dbReference type="PANTHER" id="PTHR33463:SF136">
    <property type="entry name" value="NB-ARC DOMAIN-CONTAINING PROTEIN"/>
    <property type="match status" value="1"/>
</dbReference>
<feature type="domain" description="Disease resistance protein At4g27190-like leucine-rich repeats" evidence="2">
    <location>
        <begin position="216"/>
        <end position="261"/>
    </location>
</feature>
<protein>
    <recommendedName>
        <fullName evidence="2">Disease resistance protein At4g27190-like leucine-rich repeats domain-containing protein</fullName>
    </recommendedName>
</protein>
<dbReference type="InterPro" id="IPR057135">
    <property type="entry name" value="At4g27190-like_LRR"/>
</dbReference>
<dbReference type="EMBL" id="QGNW01001152">
    <property type="protein sequence ID" value="RVW53242.1"/>
    <property type="molecule type" value="Genomic_DNA"/>
</dbReference>
<feature type="domain" description="Disease resistance protein At4g27190-like leucine-rich repeats" evidence="2">
    <location>
        <begin position="526"/>
        <end position="653"/>
    </location>
</feature>
<feature type="domain" description="Disease resistance protein At4g27190-like leucine-rich repeats" evidence="2">
    <location>
        <begin position="157"/>
        <end position="201"/>
    </location>
</feature>
<feature type="domain" description="Disease resistance protein At4g27190-like leucine-rich repeats" evidence="2">
    <location>
        <begin position="336"/>
        <end position="382"/>
    </location>
</feature>